<dbReference type="RefSeq" id="XP_067065782.1">
    <property type="nucleotide sequence ID" value="XM_067209652.1"/>
</dbReference>
<evidence type="ECO:0000313" key="2">
    <source>
        <dbReference type="EMBL" id="KAG5487285.1"/>
    </source>
</evidence>
<evidence type="ECO:0000313" key="3">
    <source>
        <dbReference type="Proteomes" id="UP000674143"/>
    </source>
</evidence>
<feature type="region of interest" description="Disordered" evidence="1">
    <location>
        <begin position="146"/>
        <end position="255"/>
    </location>
</feature>
<feature type="compositionally biased region" description="Low complexity" evidence="1">
    <location>
        <begin position="223"/>
        <end position="255"/>
    </location>
</feature>
<reference evidence="3" key="2">
    <citation type="journal article" date="2021" name="Sci. Data">
        <title>Chromosome-scale genome sequencing, assembly and annotation of six genomes from subfamily Leishmaniinae.</title>
        <authorList>
            <person name="Almutairi H."/>
            <person name="Urbaniak M.D."/>
            <person name="Bates M.D."/>
            <person name="Jariyapan N."/>
            <person name="Kwakye-Nuako G."/>
            <person name="Thomaz Soccol V."/>
            <person name="Al-Salem W.S."/>
            <person name="Dillon R.J."/>
            <person name="Bates P.A."/>
            <person name="Gatherer D."/>
        </authorList>
    </citation>
    <scope>NUCLEOTIDE SEQUENCE [LARGE SCALE GENOMIC DNA]</scope>
</reference>
<feature type="compositionally biased region" description="Polar residues" evidence="1">
    <location>
        <begin position="166"/>
        <end position="182"/>
    </location>
</feature>
<protein>
    <submittedName>
        <fullName evidence="2">Uncharacterized protein</fullName>
    </submittedName>
</protein>
<comment type="caution">
    <text evidence="2">The sequence shown here is derived from an EMBL/GenBank/DDBJ whole genome shotgun (WGS) entry which is preliminary data.</text>
</comment>
<evidence type="ECO:0000256" key="1">
    <source>
        <dbReference type="SAM" id="MobiDB-lite"/>
    </source>
</evidence>
<dbReference type="AlphaFoldDB" id="A0A836I2R3"/>
<name>A0A836I2R3_9TRYP</name>
<gene>
    <name evidence="2" type="ORF">LSCM4_07774</name>
</gene>
<accession>A0A836I2R3</accession>
<keyword evidence="3" id="KW-1185">Reference proteome</keyword>
<reference evidence="3" key="1">
    <citation type="journal article" date="2021" name="Microbiol. Resour. Announc.">
        <title>LGAAP: Leishmaniinae Genome Assembly and Annotation Pipeline.</title>
        <authorList>
            <person name="Almutairi H."/>
            <person name="Urbaniak M.D."/>
            <person name="Bates M.D."/>
            <person name="Jariyapan N."/>
            <person name="Kwakye-Nuako G."/>
            <person name="Thomaz-Soccol V."/>
            <person name="Al-Salem W.S."/>
            <person name="Dillon R.J."/>
            <person name="Bates P.A."/>
            <person name="Gatherer D."/>
        </authorList>
    </citation>
    <scope>NUCLEOTIDE SEQUENCE [LARGE SCALE GENOMIC DNA]</scope>
</reference>
<dbReference type="EMBL" id="JAFHLR010000006">
    <property type="protein sequence ID" value="KAG5487285.1"/>
    <property type="molecule type" value="Genomic_DNA"/>
</dbReference>
<proteinExistence type="predicted"/>
<dbReference type="KEGG" id="loi:92363586"/>
<dbReference type="Proteomes" id="UP000674143">
    <property type="component" value="Unassembled WGS sequence"/>
</dbReference>
<dbReference type="GeneID" id="92363586"/>
<sequence length="255" mass="25590">MQWLRGIPCVKHAPVAATSASTAPEAEAQRRRLACAALVQASLFAARRAGAESDLCFCEPLPDDSGGLAAQGSIECMLCGATTGEGSRLAASPLWSGVQVALDSMLVNEGAWFLVGPVDAAMFSTPLDGAAYVRCARAAAAAVAAGSGGSRETTELPAKAHRGALATSSNSQQSVAVFSEKSTAAAGPPQLRDAKGGNACGSGTGPTTVHHYPRRTHGNPNVSTTCSTPVTSSRSSAAVLSSRSSSSDGGNARGS</sequence>
<organism evidence="2 3">
    <name type="scientific">Leishmania orientalis</name>
    <dbReference type="NCBI Taxonomy" id="2249476"/>
    <lineage>
        <taxon>Eukaryota</taxon>
        <taxon>Discoba</taxon>
        <taxon>Euglenozoa</taxon>
        <taxon>Kinetoplastea</taxon>
        <taxon>Metakinetoplastina</taxon>
        <taxon>Trypanosomatida</taxon>
        <taxon>Trypanosomatidae</taxon>
        <taxon>Leishmaniinae</taxon>
        <taxon>Leishmania</taxon>
    </lineage>
</organism>